<reference evidence="2" key="1">
    <citation type="submission" date="2019-10" db="EMBL/GenBank/DDBJ databases">
        <title>Lacipirellula parvula gen. nov., sp. nov., representing a lineage of planctomycetes widespread in freshwater anoxic habitats, and description of the family Lacipirellulaceae.</title>
        <authorList>
            <person name="Dedysh S.N."/>
            <person name="Kulichevskaya I.S."/>
            <person name="Beletsky A.V."/>
            <person name="Rakitin A.L."/>
            <person name="Mardanov A.V."/>
            <person name="Ivanova A.A."/>
            <person name="Saltykova V.X."/>
            <person name="Rijpstra W.I.C."/>
            <person name="Sinninghe Damste J.S."/>
            <person name="Ravin N.V."/>
        </authorList>
    </citation>
    <scope>NUCLEOTIDE SEQUENCE [LARGE SCALE GENOMIC DNA]</scope>
    <source>
        <strain evidence="2">PX69</strain>
    </source>
</reference>
<gene>
    <name evidence="1" type="ORF">PLANPX_2078</name>
</gene>
<organism evidence="1 2">
    <name type="scientific">Lacipirellula parvula</name>
    <dbReference type="NCBI Taxonomy" id="2650471"/>
    <lineage>
        <taxon>Bacteria</taxon>
        <taxon>Pseudomonadati</taxon>
        <taxon>Planctomycetota</taxon>
        <taxon>Planctomycetia</taxon>
        <taxon>Pirellulales</taxon>
        <taxon>Lacipirellulaceae</taxon>
        <taxon>Lacipirellula</taxon>
    </lineage>
</organism>
<name>A0A5K7XDI5_9BACT</name>
<sequence length="74" mass="8364">MPGIKFRKGRSAASAGIRELRREVAFTIHLRIIANGLDDPPNPRKTWRPISHYRNTILPAPFSNAALHFQVFLG</sequence>
<dbReference type="EMBL" id="AP021861">
    <property type="protein sequence ID" value="BBO32466.1"/>
    <property type="molecule type" value="Genomic_DNA"/>
</dbReference>
<accession>A0A5K7XDI5</accession>
<proteinExistence type="predicted"/>
<protein>
    <submittedName>
        <fullName evidence="1">Uncharacterized protein</fullName>
    </submittedName>
</protein>
<keyword evidence="2" id="KW-1185">Reference proteome</keyword>
<dbReference type="AlphaFoldDB" id="A0A5K7XDI5"/>
<dbReference type="KEGG" id="lpav:PLANPX_2078"/>
<dbReference type="Proteomes" id="UP000326837">
    <property type="component" value="Chromosome"/>
</dbReference>
<evidence type="ECO:0000313" key="2">
    <source>
        <dbReference type="Proteomes" id="UP000326837"/>
    </source>
</evidence>
<evidence type="ECO:0000313" key="1">
    <source>
        <dbReference type="EMBL" id="BBO32466.1"/>
    </source>
</evidence>